<reference evidence="9 10" key="1">
    <citation type="journal article" date="2015" name="Nature">
        <title>rRNA introns, odd ribosomes, and small enigmatic genomes across a large radiation of phyla.</title>
        <authorList>
            <person name="Brown C.T."/>
            <person name="Hug L.A."/>
            <person name="Thomas B.C."/>
            <person name="Sharon I."/>
            <person name="Castelle C.J."/>
            <person name="Singh A."/>
            <person name="Wilkins M.J."/>
            <person name="Williams K.H."/>
            <person name="Banfield J.F."/>
        </authorList>
    </citation>
    <scope>NUCLEOTIDE SEQUENCE [LARGE SCALE GENOMIC DNA]</scope>
</reference>
<evidence type="ECO:0000256" key="4">
    <source>
        <dbReference type="ARBA" id="ARBA00022840"/>
    </source>
</evidence>
<keyword evidence="4 7" id="KW-0067">ATP-binding</keyword>
<dbReference type="GO" id="GO:0004820">
    <property type="term" value="F:glycine-tRNA ligase activity"/>
    <property type="evidence" value="ECO:0007669"/>
    <property type="project" value="UniProtKB-UniRule"/>
</dbReference>
<dbReference type="Proteomes" id="UP000034894">
    <property type="component" value="Unassembled WGS sequence"/>
</dbReference>
<dbReference type="InterPro" id="IPR002314">
    <property type="entry name" value="aa-tRNA-synt_IIb"/>
</dbReference>
<dbReference type="InterPro" id="IPR027031">
    <property type="entry name" value="Gly-tRNA_synthase/POLG2"/>
</dbReference>
<evidence type="ECO:0000256" key="3">
    <source>
        <dbReference type="ARBA" id="ARBA00022741"/>
    </source>
</evidence>
<comment type="subunit">
    <text evidence="7">Homodimer.</text>
</comment>
<dbReference type="GO" id="GO:0005737">
    <property type="term" value="C:cytoplasm"/>
    <property type="evidence" value="ECO:0007669"/>
    <property type="project" value="UniProtKB-SubCell"/>
</dbReference>
<dbReference type="GO" id="GO:0070062">
    <property type="term" value="C:extracellular exosome"/>
    <property type="evidence" value="ECO:0007669"/>
    <property type="project" value="UniProtKB-ARBA"/>
</dbReference>
<keyword evidence="2 7" id="KW-0436">Ligase</keyword>
<feature type="binding site" evidence="7">
    <location>
        <position position="143"/>
    </location>
    <ligand>
        <name>substrate</name>
    </ligand>
</feature>
<dbReference type="Gene3D" id="3.30.930.10">
    <property type="entry name" value="Bira Bifunctional Protein, Domain 2"/>
    <property type="match status" value="1"/>
</dbReference>
<evidence type="ECO:0000256" key="2">
    <source>
        <dbReference type="ARBA" id="ARBA00022598"/>
    </source>
</evidence>
<feature type="binding site" evidence="7">
    <location>
        <begin position="190"/>
        <end position="194"/>
    </location>
    <ligand>
        <name>substrate</name>
    </ligand>
</feature>
<feature type="binding site" evidence="7">
    <location>
        <begin position="299"/>
        <end position="303"/>
    </location>
    <ligand>
        <name>substrate</name>
    </ligand>
</feature>
<dbReference type="InterPro" id="IPR006195">
    <property type="entry name" value="aa-tRNA-synth_II"/>
</dbReference>
<sequence length="429" mass="49802">MNNMDKIVSLAKRRGFVFPSSEIYGGFGGFWDFGPLGVALKNNIKELWWQEFVEKRDDVFGLDASIIMNPRIWEASGHTGSGFADPLRECTGCHRRFRSEDLNENKCPVCGEKLDKEKKFNILVKTFIGPVEDETALTYLRGETAQAIFVNFDNIQDTFHPKLPFGIAQIGKAFRNEITPGKFIFRSREFEQMELEYFIYPESDEEQFIYWKEFCLDFLSKLGLKRKNLRYYDHPKEKLAHYSKGTTDIEYQFPFGWSEIWGIARRSDFDLKQHSRYSGKALNYKDADGGNILTPYVIEPSVGVDRLLFSLMSDAYREDGKRTVLGLSPRLSPYKAAVFPLVSNKEQLVSKAREIYLEIKKELPAVFDDRGNIGKRYYSQDEIGTPWCITIDYDTLEDETVTVRDRDTAVQERVKYRKLADYLKKQLQS</sequence>
<name>A0A0G1GIG9_9BACT</name>
<dbReference type="InterPro" id="IPR036621">
    <property type="entry name" value="Anticodon-bd_dom_sf"/>
</dbReference>
<comment type="caution">
    <text evidence="9">The sequence shown here is derived from an EMBL/GenBank/DDBJ whole genome shotgun (WGS) entry which is preliminary data.</text>
</comment>
<dbReference type="InterPro" id="IPR004154">
    <property type="entry name" value="Anticodon-bd"/>
</dbReference>
<feature type="binding site" evidence="7">
    <location>
        <begin position="259"/>
        <end position="260"/>
    </location>
    <ligand>
        <name>ATP</name>
        <dbReference type="ChEBI" id="CHEBI:30616"/>
    </ligand>
</feature>
<protein>
    <recommendedName>
        <fullName evidence="7">Glycine--tRNA ligase</fullName>
        <ecNumber evidence="7">6.1.1.14</ecNumber>
    </recommendedName>
    <alternativeName>
        <fullName evidence="7">Glycyl-tRNA synthetase</fullName>
        <shortName evidence="7">GlyRS</shortName>
    </alternativeName>
</protein>
<feature type="binding site" evidence="7">
    <location>
        <begin position="185"/>
        <end position="190"/>
    </location>
    <ligand>
        <name>ATP</name>
        <dbReference type="ChEBI" id="CHEBI:30616"/>
    </ligand>
</feature>
<dbReference type="HAMAP" id="MF_00253_B">
    <property type="entry name" value="Gly_tRNA_synth_B"/>
    <property type="match status" value="1"/>
</dbReference>
<feature type="binding site" evidence="7">
    <location>
        <position position="98"/>
    </location>
    <ligand>
        <name>substrate</name>
    </ligand>
</feature>
<dbReference type="AlphaFoldDB" id="A0A0G1GIG9"/>
<dbReference type="GO" id="GO:0006426">
    <property type="term" value="P:glycyl-tRNA aminoacylation"/>
    <property type="evidence" value="ECO:0007669"/>
    <property type="project" value="UniProtKB-UniRule"/>
</dbReference>
<evidence type="ECO:0000256" key="5">
    <source>
        <dbReference type="ARBA" id="ARBA00022917"/>
    </source>
</evidence>
<dbReference type="GO" id="GO:0015966">
    <property type="term" value="P:diadenosine tetraphosphate biosynthetic process"/>
    <property type="evidence" value="ECO:0007669"/>
    <property type="project" value="UniProtKB-ARBA"/>
</dbReference>
<dbReference type="GO" id="GO:1990742">
    <property type="term" value="C:microvesicle"/>
    <property type="evidence" value="ECO:0007669"/>
    <property type="project" value="UniProtKB-ARBA"/>
</dbReference>
<dbReference type="SUPFAM" id="SSF52954">
    <property type="entry name" value="Class II aaRS ABD-related"/>
    <property type="match status" value="1"/>
</dbReference>
<dbReference type="Pfam" id="PF00587">
    <property type="entry name" value="tRNA-synt_2b"/>
    <property type="match status" value="1"/>
</dbReference>
<dbReference type="FunFam" id="3.40.50.800:FF:000002">
    <property type="entry name" value="Glycine--tRNA ligase"/>
    <property type="match status" value="1"/>
</dbReference>
<evidence type="ECO:0000256" key="6">
    <source>
        <dbReference type="ARBA" id="ARBA00023146"/>
    </source>
</evidence>
<comment type="subcellular location">
    <subcellularLocation>
        <location evidence="7">Cytoplasm</location>
    </subcellularLocation>
</comment>
<keyword evidence="3 7" id="KW-0547">Nucleotide-binding</keyword>
<gene>
    <name evidence="7" type="primary">glyQS</name>
    <name evidence="9" type="ORF">UV73_C0001G0104</name>
</gene>
<dbReference type="PANTHER" id="PTHR10745">
    <property type="entry name" value="GLYCYL-TRNA SYNTHETASE/DNA POLYMERASE SUBUNIT GAMMA-2"/>
    <property type="match status" value="1"/>
</dbReference>
<proteinExistence type="inferred from homology"/>
<dbReference type="GO" id="GO:0004081">
    <property type="term" value="F:bis(5'-nucleosyl)-tetraphosphatase (asymmetrical) activity"/>
    <property type="evidence" value="ECO:0007669"/>
    <property type="project" value="UniProtKB-ARBA"/>
</dbReference>
<dbReference type="STRING" id="1618443.UV73_C0001G0104"/>
<evidence type="ECO:0000256" key="7">
    <source>
        <dbReference type="HAMAP-Rule" id="MF_00253"/>
    </source>
</evidence>
<dbReference type="SUPFAM" id="SSF55681">
    <property type="entry name" value="Class II aaRS and biotin synthetases"/>
    <property type="match status" value="1"/>
</dbReference>
<feature type="domain" description="Aminoacyl-transfer RNA synthetases class-II family profile" evidence="8">
    <location>
        <begin position="5"/>
        <end position="333"/>
    </location>
</feature>
<dbReference type="NCBIfam" id="NF003211">
    <property type="entry name" value="PRK04173.1"/>
    <property type="match status" value="1"/>
</dbReference>
<dbReference type="GO" id="GO:0005524">
    <property type="term" value="F:ATP binding"/>
    <property type="evidence" value="ECO:0007669"/>
    <property type="project" value="UniProtKB-UniRule"/>
</dbReference>
<evidence type="ECO:0000313" key="9">
    <source>
        <dbReference type="EMBL" id="KKS98583.1"/>
    </source>
</evidence>
<comment type="catalytic activity">
    <reaction evidence="7">
        <text>tRNA(Gly) + glycine + ATP = glycyl-tRNA(Gly) + AMP + diphosphate</text>
        <dbReference type="Rhea" id="RHEA:16013"/>
        <dbReference type="Rhea" id="RHEA-COMP:9664"/>
        <dbReference type="Rhea" id="RHEA-COMP:9683"/>
        <dbReference type="ChEBI" id="CHEBI:30616"/>
        <dbReference type="ChEBI" id="CHEBI:33019"/>
        <dbReference type="ChEBI" id="CHEBI:57305"/>
        <dbReference type="ChEBI" id="CHEBI:78442"/>
        <dbReference type="ChEBI" id="CHEBI:78522"/>
        <dbReference type="ChEBI" id="CHEBI:456215"/>
        <dbReference type="EC" id="6.1.1.14"/>
    </reaction>
</comment>
<comment type="similarity">
    <text evidence="7">Belongs to the class-II aminoacyl-tRNA synthetase family.</text>
</comment>
<feature type="binding site" evidence="7">
    <location>
        <begin position="175"/>
        <end position="177"/>
    </location>
    <ligand>
        <name>ATP</name>
        <dbReference type="ChEBI" id="CHEBI:30616"/>
    </ligand>
</feature>
<dbReference type="CDD" id="cd00774">
    <property type="entry name" value="GlyRS-like_core"/>
    <property type="match status" value="1"/>
</dbReference>
<dbReference type="Pfam" id="PF03129">
    <property type="entry name" value="HGTP_anticodon"/>
    <property type="match status" value="1"/>
</dbReference>
<dbReference type="InterPro" id="IPR045864">
    <property type="entry name" value="aa-tRNA-synth_II/BPL/LPL"/>
</dbReference>
<keyword evidence="5 7" id="KW-0648">Protein biosynthesis</keyword>
<dbReference type="PATRIC" id="fig|1618443.3.peg.104"/>
<feature type="binding site" evidence="7">
    <location>
        <begin position="303"/>
        <end position="306"/>
    </location>
    <ligand>
        <name>ATP</name>
        <dbReference type="ChEBI" id="CHEBI:30616"/>
    </ligand>
</feature>
<dbReference type="InterPro" id="IPR033731">
    <property type="entry name" value="GlyRS-like_core"/>
</dbReference>
<evidence type="ECO:0000259" key="8">
    <source>
        <dbReference type="PROSITE" id="PS50862"/>
    </source>
</evidence>
<accession>A0A0G1GIG9</accession>
<comment type="function">
    <text evidence="7">Catalyzes the attachment of glycine to tRNA(Gly).</text>
</comment>
<dbReference type="EMBL" id="LCFP01000001">
    <property type="protein sequence ID" value="KKS98583.1"/>
    <property type="molecule type" value="Genomic_DNA"/>
</dbReference>
<evidence type="ECO:0000256" key="1">
    <source>
        <dbReference type="ARBA" id="ARBA00022490"/>
    </source>
</evidence>
<dbReference type="PROSITE" id="PS50862">
    <property type="entry name" value="AA_TRNA_LIGASE_II"/>
    <property type="match status" value="1"/>
</dbReference>
<keyword evidence="1 7" id="KW-0963">Cytoplasm</keyword>
<dbReference type="PANTHER" id="PTHR10745:SF8">
    <property type="entry name" value="DNA POLYMERASE SUBUNIT GAMMA-2, MITOCHONDRIAL"/>
    <property type="match status" value="1"/>
</dbReference>
<evidence type="ECO:0000313" key="10">
    <source>
        <dbReference type="Proteomes" id="UP000034894"/>
    </source>
</evidence>
<organism evidence="9 10">
    <name type="scientific">Candidatus Gottesmanbacteria bacterium GW2011_GWA2_43_14</name>
    <dbReference type="NCBI Taxonomy" id="1618443"/>
    <lineage>
        <taxon>Bacteria</taxon>
        <taxon>Candidatus Gottesmaniibacteriota</taxon>
    </lineage>
</organism>
<dbReference type="EC" id="6.1.1.14" evidence="7"/>
<dbReference type="InterPro" id="IPR022961">
    <property type="entry name" value="Gly_tRNA_ligase_bac"/>
</dbReference>
<keyword evidence="6 7" id="KW-0030">Aminoacyl-tRNA synthetase</keyword>
<dbReference type="Gene3D" id="3.40.50.800">
    <property type="entry name" value="Anticodon-binding domain"/>
    <property type="match status" value="1"/>
</dbReference>
<dbReference type="PRINTS" id="PR01043">
    <property type="entry name" value="TRNASYNTHGLY"/>
</dbReference>